<dbReference type="InterPro" id="IPR010992">
    <property type="entry name" value="IHF-like_DNA-bd_dom_sf"/>
</dbReference>
<dbReference type="RefSeq" id="WP_128233285.1">
    <property type="nucleotide sequence ID" value="NZ_SAUW01000015.1"/>
</dbReference>
<dbReference type="SMART" id="SM00411">
    <property type="entry name" value="BHL"/>
    <property type="match status" value="1"/>
</dbReference>
<protein>
    <submittedName>
        <fullName evidence="5">HU family DNA-binding protein</fullName>
    </submittedName>
</protein>
<evidence type="ECO:0000256" key="4">
    <source>
        <dbReference type="RuleBase" id="RU003939"/>
    </source>
</evidence>
<dbReference type="PANTHER" id="PTHR33175">
    <property type="entry name" value="DNA-BINDING PROTEIN HU"/>
    <property type="match status" value="1"/>
</dbReference>
<evidence type="ECO:0000256" key="2">
    <source>
        <dbReference type="ARBA" id="ARBA00023067"/>
    </source>
</evidence>
<keyword evidence="8" id="KW-1185">Reference proteome</keyword>
<dbReference type="GO" id="GO:0030261">
    <property type="term" value="P:chromosome condensation"/>
    <property type="evidence" value="ECO:0007669"/>
    <property type="project" value="UniProtKB-KW"/>
</dbReference>
<dbReference type="PRINTS" id="PR01727">
    <property type="entry name" value="DNABINDINGHU"/>
</dbReference>
<comment type="similarity">
    <text evidence="1 4">Belongs to the bacterial histone-like protein family.</text>
</comment>
<name>A0A443IR37_9RHOB</name>
<dbReference type="SUPFAM" id="SSF47729">
    <property type="entry name" value="IHF-like DNA-binding proteins"/>
    <property type="match status" value="1"/>
</dbReference>
<proteinExistence type="inferred from homology"/>
<keyword evidence="3 5" id="KW-0238">DNA-binding</keyword>
<evidence type="ECO:0000313" key="8">
    <source>
        <dbReference type="Proteomes" id="UP000285710"/>
    </source>
</evidence>
<accession>A0A443IR37</accession>
<evidence type="ECO:0000313" key="7">
    <source>
        <dbReference type="Proteomes" id="UP000284451"/>
    </source>
</evidence>
<dbReference type="EMBL" id="SAUW01000015">
    <property type="protein sequence ID" value="RWR09203.1"/>
    <property type="molecule type" value="Genomic_DNA"/>
</dbReference>
<dbReference type="InterPro" id="IPR000119">
    <property type="entry name" value="Hist_DNA-bd"/>
</dbReference>
<evidence type="ECO:0000256" key="1">
    <source>
        <dbReference type="ARBA" id="ARBA00010529"/>
    </source>
</evidence>
<dbReference type="EMBL" id="SAUY01000023">
    <property type="protein sequence ID" value="RWR28774.1"/>
    <property type="molecule type" value="Genomic_DNA"/>
</dbReference>
<accession>A0A443K7N5</accession>
<evidence type="ECO:0000313" key="6">
    <source>
        <dbReference type="EMBL" id="RWR28774.1"/>
    </source>
</evidence>
<dbReference type="Proteomes" id="UP000285710">
    <property type="component" value="Unassembled WGS sequence"/>
</dbReference>
<dbReference type="PANTHER" id="PTHR33175:SF3">
    <property type="entry name" value="DNA-BINDING PROTEIN HU-BETA"/>
    <property type="match status" value="1"/>
</dbReference>
<dbReference type="Gene3D" id="4.10.520.10">
    <property type="entry name" value="IHF-like DNA-binding proteins"/>
    <property type="match status" value="1"/>
</dbReference>
<sequence>MTTINDIAAKIAEEQGLTKAQAKLAVEAVFKTVASAAIADEETSIAGFGKFKVKETPEREGRNPATGATVTIAASKKLTFTPAKALKEALKA</sequence>
<keyword evidence="2" id="KW-0226">DNA condensation</keyword>
<evidence type="ECO:0000256" key="3">
    <source>
        <dbReference type="ARBA" id="ARBA00023125"/>
    </source>
</evidence>
<evidence type="ECO:0000313" key="5">
    <source>
        <dbReference type="EMBL" id="RWR09203.1"/>
    </source>
</evidence>
<comment type="caution">
    <text evidence="5">The sequence shown here is derived from an EMBL/GenBank/DDBJ whole genome shotgun (WGS) entry which is preliminary data.</text>
</comment>
<dbReference type="GO" id="GO:0030527">
    <property type="term" value="F:structural constituent of chromatin"/>
    <property type="evidence" value="ECO:0007669"/>
    <property type="project" value="InterPro"/>
</dbReference>
<reference evidence="7 8" key="1">
    <citation type="submission" date="2019-01" db="EMBL/GenBank/DDBJ databases">
        <title>Sinorhodobacter populi sp. nov. isolated from the symptomatic bark tissue of Populus euramericana canker.</title>
        <authorList>
            <person name="Xu G."/>
        </authorList>
    </citation>
    <scope>NUCLEOTIDE SEQUENCE [LARGE SCALE GENOMIC DNA]</scope>
    <source>
        <strain evidence="6 7">07D10-4-3</strain>
        <strain evidence="5 8">2D-5</strain>
    </source>
</reference>
<dbReference type="Pfam" id="PF00216">
    <property type="entry name" value="Bac_DNA_binding"/>
    <property type="match status" value="1"/>
</dbReference>
<dbReference type="Proteomes" id="UP000284451">
    <property type="component" value="Unassembled WGS sequence"/>
</dbReference>
<dbReference type="AlphaFoldDB" id="A0A443IR37"/>
<dbReference type="CDD" id="cd00591">
    <property type="entry name" value="HU_IHF"/>
    <property type="match status" value="1"/>
</dbReference>
<reference evidence="7 8" key="2">
    <citation type="submission" date="2019-01" db="EMBL/GenBank/DDBJ databases">
        <authorList>
            <person name="Li Y."/>
        </authorList>
    </citation>
    <scope>NUCLEOTIDE SEQUENCE [LARGE SCALE GENOMIC DNA]</scope>
    <source>
        <strain evidence="6 7">07D10-4-3</strain>
        <strain evidence="5 8">2D-5</strain>
    </source>
</reference>
<gene>
    <name evidence="6" type="ORF">D2T29_16300</name>
    <name evidence="5" type="ORF">D2T33_14500</name>
</gene>
<dbReference type="GO" id="GO:0003677">
    <property type="term" value="F:DNA binding"/>
    <property type="evidence" value="ECO:0007669"/>
    <property type="project" value="UniProtKB-KW"/>
</dbReference>
<organism evidence="5 8">
    <name type="scientific">Paenirhodobacter populi</name>
    <dbReference type="NCBI Taxonomy" id="2306993"/>
    <lineage>
        <taxon>Bacteria</taxon>
        <taxon>Pseudomonadati</taxon>
        <taxon>Pseudomonadota</taxon>
        <taxon>Alphaproteobacteria</taxon>
        <taxon>Rhodobacterales</taxon>
        <taxon>Rhodobacter group</taxon>
        <taxon>Paenirhodobacter</taxon>
    </lineage>
</organism>